<organism evidence="1 2">
    <name type="scientific">Roseivirga thermotolerans</name>
    <dbReference type="NCBI Taxonomy" id="1758176"/>
    <lineage>
        <taxon>Bacteria</taxon>
        <taxon>Pseudomonadati</taxon>
        <taxon>Bacteroidota</taxon>
        <taxon>Cytophagia</taxon>
        <taxon>Cytophagales</taxon>
        <taxon>Roseivirgaceae</taxon>
        <taxon>Roseivirga</taxon>
    </lineage>
</organism>
<dbReference type="Proteomes" id="UP000658258">
    <property type="component" value="Unassembled WGS sequence"/>
</dbReference>
<evidence type="ECO:0000313" key="2">
    <source>
        <dbReference type="Proteomes" id="UP000658258"/>
    </source>
</evidence>
<gene>
    <name evidence="1" type="ORF">GCM10011340_19840</name>
</gene>
<keyword evidence="2" id="KW-1185">Reference proteome</keyword>
<accession>A0ABQ3IA31</accession>
<reference evidence="2" key="1">
    <citation type="journal article" date="2019" name="Int. J. Syst. Evol. Microbiol.">
        <title>The Global Catalogue of Microorganisms (GCM) 10K type strain sequencing project: providing services to taxonomists for standard genome sequencing and annotation.</title>
        <authorList>
            <consortium name="The Broad Institute Genomics Platform"/>
            <consortium name="The Broad Institute Genome Sequencing Center for Infectious Disease"/>
            <person name="Wu L."/>
            <person name="Ma J."/>
        </authorList>
    </citation>
    <scope>NUCLEOTIDE SEQUENCE [LARGE SCALE GENOMIC DNA]</scope>
    <source>
        <strain evidence="2">CGMCC 1.15111</strain>
    </source>
</reference>
<protein>
    <submittedName>
        <fullName evidence="1">Uncharacterized protein</fullName>
    </submittedName>
</protein>
<sequence>MSTVAGLRVLIEALESGRVTKAQLLTILYYLANLIEQNDISSVINEYDEAGTYDTPGAGNGNPAYALLNNRLWKSKVDANTGNTPPTDTEITENDYWIEVSKGTSNLFQEWQPGVYGEGLIIVFYNDVFYKLTVAERPFESTNIETEYNSDPELSSWKKLAGDGVVTGEEFTTAYKAMLDLITITQEVDLDQVEVDVNTNATDIGLLEARADNIENELPGKKPLADEAANLDFAAGTAYNFSDKQTAYFDAAPIGNLTPVFSGVGNLRSAIGEISFSGLLTTNCEITLSSSWFAGTLPDEVTFESNVLTFTAPTSTSLYVWYIMKKGSEYKFNIQKFKD</sequence>
<name>A0ABQ3IA31_9BACT</name>
<proteinExistence type="predicted"/>
<comment type="caution">
    <text evidence="1">The sequence shown here is derived from an EMBL/GenBank/DDBJ whole genome shotgun (WGS) entry which is preliminary data.</text>
</comment>
<evidence type="ECO:0000313" key="1">
    <source>
        <dbReference type="EMBL" id="GHE64868.1"/>
    </source>
</evidence>
<dbReference type="EMBL" id="BNAG01000003">
    <property type="protein sequence ID" value="GHE64868.1"/>
    <property type="molecule type" value="Genomic_DNA"/>
</dbReference>
<dbReference type="RefSeq" id="WP_189630102.1">
    <property type="nucleotide sequence ID" value="NZ_BNAG01000003.1"/>
</dbReference>